<evidence type="ECO:0000313" key="2">
    <source>
        <dbReference type="Proteomes" id="UP000245884"/>
    </source>
</evidence>
<dbReference type="AlphaFoldDB" id="A0A316UXF8"/>
<reference evidence="1 2" key="1">
    <citation type="journal article" date="2018" name="Mol. Biol. Evol.">
        <title>Broad Genomic Sampling Reveals a Smut Pathogenic Ancestry of the Fungal Clade Ustilaginomycotina.</title>
        <authorList>
            <person name="Kijpornyongpan T."/>
            <person name="Mondo S.J."/>
            <person name="Barry K."/>
            <person name="Sandor L."/>
            <person name="Lee J."/>
            <person name="Lipzen A."/>
            <person name="Pangilinan J."/>
            <person name="LaButti K."/>
            <person name="Hainaut M."/>
            <person name="Henrissat B."/>
            <person name="Grigoriev I.V."/>
            <person name="Spatafora J.W."/>
            <person name="Aime M.C."/>
        </authorList>
    </citation>
    <scope>NUCLEOTIDE SEQUENCE [LARGE SCALE GENOMIC DNA]</scope>
    <source>
        <strain evidence="1 2">MCA 5214</strain>
    </source>
</reference>
<dbReference type="PANTHER" id="PTHR34213">
    <property type="entry name" value="NUCLEAR TRANSPORT FACTOR 2 (NTF2) FAMILY PROTEIN"/>
    <property type="match status" value="1"/>
</dbReference>
<evidence type="ECO:0008006" key="3">
    <source>
        <dbReference type="Google" id="ProtNLM"/>
    </source>
</evidence>
<dbReference type="InterPro" id="IPR032710">
    <property type="entry name" value="NTF2-like_dom_sf"/>
</dbReference>
<dbReference type="Proteomes" id="UP000245884">
    <property type="component" value="Unassembled WGS sequence"/>
</dbReference>
<evidence type="ECO:0000313" key="1">
    <source>
        <dbReference type="EMBL" id="PWN29986.1"/>
    </source>
</evidence>
<accession>A0A316UXF8</accession>
<keyword evidence="2" id="KW-1185">Reference proteome</keyword>
<dbReference type="SUPFAM" id="SSF54427">
    <property type="entry name" value="NTF2-like"/>
    <property type="match status" value="1"/>
</dbReference>
<dbReference type="RefSeq" id="XP_025364598.1">
    <property type="nucleotide sequence ID" value="XM_025504643.1"/>
</dbReference>
<dbReference type="OrthoDB" id="2400485at2759"/>
<dbReference type="GeneID" id="37026466"/>
<dbReference type="PANTHER" id="PTHR34213:SF2">
    <property type="entry name" value="NUCLEAR TRANSPORT FACTOR 2 (NTF2) FAMILY PROTEIN"/>
    <property type="match status" value="1"/>
</dbReference>
<dbReference type="STRING" id="1569628.A0A316UXF8"/>
<protein>
    <recommendedName>
        <fullName evidence="3">SnoaL-like domain-containing protein</fullName>
    </recommendedName>
</protein>
<gene>
    <name evidence="1" type="ORF">BDZ90DRAFT_224982</name>
</gene>
<organism evidence="1 2">
    <name type="scientific">Jaminaea rosea</name>
    <dbReference type="NCBI Taxonomy" id="1569628"/>
    <lineage>
        <taxon>Eukaryota</taxon>
        <taxon>Fungi</taxon>
        <taxon>Dikarya</taxon>
        <taxon>Basidiomycota</taxon>
        <taxon>Ustilaginomycotina</taxon>
        <taxon>Exobasidiomycetes</taxon>
        <taxon>Microstromatales</taxon>
        <taxon>Microstromatales incertae sedis</taxon>
        <taxon>Jaminaea</taxon>
    </lineage>
</organism>
<dbReference type="EMBL" id="KZ819662">
    <property type="protein sequence ID" value="PWN29986.1"/>
    <property type="molecule type" value="Genomic_DNA"/>
</dbReference>
<name>A0A316UXF8_9BASI</name>
<proteinExistence type="predicted"/>
<sequence length="194" mass="21779">MASSSSLGLGQQAPLSEFASLNLNLSDSESPKEPSELAAQRIADAQALFGAKPSLEIFKRSWSPDAIFEDPIAHCRGWRQYAAQWWGMKVFSTSVTKAWRITKDTPQEIQFAQKQHYGIKRFGFEKTMISTVTMKLDNDGRIIHFQDAWDGKPMPGFWATPFRRANALSLPFFMSAPAQHPDQGGTTQESHKEL</sequence>